<evidence type="ECO:0000313" key="7">
    <source>
        <dbReference type="Proteomes" id="UP000190637"/>
    </source>
</evidence>
<dbReference type="PANTHER" id="PTHR30419:SF8">
    <property type="entry name" value="NITROGEN ASSIMILATION TRANSCRIPTIONAL ACTIVATOR-RELATED"/>
    <property type="match status" value="1"/>
</dbReference>
<dbReference type="Proteomes" id="UP000190637">
    <property type="component" value="Unassembled WGS sequence"/>
</dbReference>
<dbReference type="GO" id="GO:0003677">
    <property type="term" value="F:DNA binding"/>
    <property type="evidence" value="ECO:0007669"/>
    <property type="project" value="UniProtKB-KW"/>
</dbReference>
<dbReference type="PROSITE" id="PS50931">
    <property type="entry name" value="HTH_LYSR"/>
    <property type="match status" value="1"/>
</dbReference>
<accession>A0A1T4P5F6</accession>
<feature type="domain" description="HTH lysR-type" evidence="5">
    <location>
        <begin position="1"/>
        <end position="60"/>
    </location>
</feature>
<keyword evidence="4" id="KW-0804">Transcription</keyword>
<dbReference type="Pfam" id="PF00126">
    <property type="entry name" value="HTH_1"/>
    <property type="match status" value="1"/>
</dbReference>
<evidence type="ECO:0000256" key="2">
    <source>
        <dbReference type="ARBA" id="ARBA00023015"/>
    </source>
</evidence>
<comment type="similarity">
    <text evidence="1">Belongs to the LysR transcriptional regulatory family.</text>
</comment>
<dbReference type="PANTHER" id="PTHR30419">
    <property type="entry name" value="HTH-TYPE TRANSCRIPTIONAL REGULATOR YBHD"/>
    <property type="match status" value="1"/>
</dbReference>
<dbReference type="EMBL" id="FUWS01000004">
    <property type="protein sequence ID" value="SJZ86672.1"/>
    <property type="molecule type" value="Genomic_DNA"/>
</dbReference>
<sequence length="313" mass="33365">MDLSLRQLEAYAAVARAAGFSEAARELRVSQSALSRTVQEIERLLRVRLLERTSRGVRRTPEGEELLAVAERLLAAHRAEMSRLGRFLEGETGTVTIATLPSVAAVLLPPVIAAFRARHPGIGVRVLDGMSDTALEAVARGRADMAIAVPARAIPGVRARPFVRDTFFAALPPDHPLTARRRLAWADFGGHPFIALGVDSSVRRLTDRAMAAAGVEVATTVEAGNVSTVGGLVAAGLGVSALPALVRVLMGFARIEHRLLDGPATARGIDLLVPDGATPTPAARRFLDLVEELPAADHPLPDDVEWARDLPRP</sequence>
<evidence type="ECO:0000256" key="3">
    <source>
        <dbReference type="ARBA" id="ARBA00023125"/>
    </source>
</evidence>
<keyword evidence="3 6" id="KW-0238">DNA-binding</keyword>
<dbReference type="GO" id="GO:0003700">
    <property type="term" value="F:DNA-binding transcription factor activity"/>
    <property type="evidence" value="ECO:0007669"/>
    <property type="project" value="InterPro"/>
</dbReference>
<dbReference type="InterPro" id="IPR036388">
    <property type="entry name" value="WH-like_DNA-bd_sf"/>
</dbReference>
<dbReference type="OrthoDB" id="7278199at2"/>
<dbReference type="InterPro" id="IPR050950">
    <property type="entry name" value="HTH-type_LysR_regulators"/>
</dbReference>
<dbReference type="Gene3D" id="3.40.190.290">
    <property type="match status" value="1"/>
</dbReference>
<dbReference type="InterPro" id="IPR036390">
    <property type="entry name" value="WH_DNA-bd_sf"/>
</dbReference>
<dbReference type="SUPFAM" id="SSF46785">
    <property type="entry name" value="Winged helix' DNA-binding domain"/>
    <property type="match status" value="1"/>
</dbReference>
<dbReference type="InterPro" id="IPR000847">
    <property type="entry name" value="LysR_HTH_N"/>
</dbReference>
<dbReference type="Pfam" id="PF03466">
    <property type="entry name" value="LysR_substrate"/>
    <property type="match status" value="1"/>
</dbReference>
<dbReference type="PRINTS" id="PR00039">
    <property type="entry name" value="HTHLYSR"/>
</dbReference>
<reference evidence="6 7" key="1">
    <citation type="submission" date="2017-02" db="EMBL/GenBank/DDBJ databases">
        <authorList>
            <person name="Peterson S.W."/>
        </authorList>
    </citation>
    <scope>NUCLEOTIDE SEQUENCE [LARGE SCALE GENOMIC DNA]</scope>
    <source>
        <strain evidence="6 7">DSM 45154</strain>
    </source>
</reference>
<dbReference type="CDD" id="cd08440">
    <property type="entry name" value="PBP2_LTTR_like_4"/>
    <property type="match status" value="1"/>
</dbReference>
<proteinExistence type="inferred from homology"/>
<dbReference type="STRING" id="1122192.SAMN02745673_01640"/>
<name>A0A1T4P5F6_9ACTN</name>
<evidence type="ECO:0000259" key="5">
    <source>
        <dbReference type="PROSITE" id="PS50931"/>
    </source>
</evidence>
<protein>
    <submittedName>
        <fullName evidence="6">DNA-binding transcriptional regulator, LysR family</fullName>
    </submittedName>
</protein>
<evidence type="ECO:0000256" key="1">
    <source>
        <dbReference type="ARBA" id="ARBA00009437"/>
    </source>
</evidence>
<dbReference type="FunFam" id="1.10.10.10:FF:000001">
    <property type="entry name" value="LysR family transcriptional regulator"/>
    <property type="match status" value="1"/>
</dbReference>
<evidence type="ECO:0000256" key="4">
    <source>
        <dbReference type="ARBA" id="ARBA00023163"/>
    </source>
</evidence>
<dbReference type="InterPro" id="IPR005119">
    <property type="entry name" value="LysR_subst-bd"/>
</dbReference>
<keyword evidence="2" id="KW-0805">Transcription regulation</keyword>
<dbReference type="SUPFAM" id="SSF53850">
    <property type="entry name" value="Periplasmic binding protein-like II"/>
    <property type="match status" value="1"/>
</dbReference>
<evidence type="ECO:0000313" key="6">
    <source>
        <dbReference type="EMBL" id="SJZ86672.1"/>
    </source>
</evidence>
<dbReference type="Gene3D" id="1.10.10.10">
    <property type="entry name" value="Winged helix-like DNA-binding domain superfamily/Winged helix DNA-binding domain"/>
    <property type="match status" value="1"/>
</dbReference>
<dbReference type="AlphaFoldDB" id="A0A1T4P5F6"/>
<dbReference type="GO" id="GO:0005829">
    <property type="term" value="C:cytosol"/>
    <property type="evidence" value="ECO:0007669"/>
    <property type="project" value="TreeGrafter"/>
</dbReference>
<dbReference type="RefSeq" id="WP_078761032.1">
    <property type="nucleotide sequence ID" value="NZ_FUWS01000004.1"/>
</dbReference>
<organism evidence="6 7">
    <name type="scientific">Marinactinospora thermotolerans DSM 45154</name>
    <dbReference type="NCBI Taxonomy" id="1122192"/>
    <lineage>
        <taxon>Bacteria</taxon>
        <taxon>Bacillati</taxon>
        <taxon>Actinomycetota</taxon>
        <taxon>Actinomycetes</taxon>
        <taxon>Streptosporangiales</taxon>
        <taxon>Nocardiopsidaceae</taxon>
        <taxon>Marinactinospora</taxon>
    </lineage>
</organism>
<gene>
    <name evidence="6" type="ORF">SAMN02745673_01640</name>
</gene>
<keyword evidence="7" id="KW-1185">Reference proteome</keyword>